<keyword evidence="5" id="KW-0678">Repressor</keyword>
<evidence type="ECO:0000256" key="7">
    <source>
        <dbReference type="ARBA" id="ARBA00023125"/>
    </source>
</evidence>
<dbReference type="RefSeq" id="WP_054876363.1">
    <property type="nucleotide sequence ID" value="NZ_LKET01000043.1"/>
</dbReference>
<evidence type="ECO:0000313" key="14">
    <source>
        <dbReference type="Proteomes" id="UP000050326"/>
    </source>
</evidence>
<dbReference type="Gene3D" id="1.10.10.10">
    <property type="entry name" value="Winged helix-like DNA-binding domain superfamily/Winged helix DNA-binding domain"/>
    <property type="match status" value="1"/>
</dbReference>
<dbReference type="GO" id="GO:0003700">
    <property type="term" value="F:DNA-binding transcription factor activity"/>
    <property type="evidence" value="ECO:0007669"/>
    <property type="project" value="InterPro"/>
</dbReference>
<dbReference type="GO" id="GO:0046983">
    <property type="term" value="F:protein dimerization activity"/>
    <property type="evidence" value="ECO:0007669"/>
    <property type="project" value="InterPro"/>
</dbReference>
<accession>A0A0N8NSV9</accession>
<evidence type="ECO:0000256" key="4">
    <source>
        <dbReference type="ARBA" id="ARBA00022490"/>
    </source>
</evidence>
<dbReference type="EMBL" id="LKET01000043">
    <property type="protein sequence ID" value="KPU43120.1"/>
    <property type="molecule type" value="Genomic_DNA"/>
</dbReference>
<dbReference type="SUPFAM" id="SSF47979">
    <property type="entry name" value="Iron-dependent repressor protein, dimerization domain"/>
    <property type="match status" value="1"/>
</dbReference>
<gene>
    <name evidence="13" type="primary">mntR_2</name>
    <name evidence="13" type="ORF">OXPF_33700</name>
</gene>
<dbReference type="PROSITE" id="PS50944">
    <property type="entry name" value="HTH_DTXR"/>
    <property type="match status" value="1"/>
</dbReference>
<dbReference type="Proteomes" id="UP000050326">
    <property type="component" value="Unassembled WGS sequence"/>
</dbReference>
<dbReference type="SUPFAM" id="SSF46785">
    <property type="entry name" value="Winged helix' DNA-binding domain"/>
    <property type="match status" value="1"/>
</dbReference>
<keyword evidence="7" id="KW-0238">DNA-binding</keyword>
<evidence type="ECO:0000256" key="1">
    <source>
        <dbReference type="ARBA" id="ARBA00004496"/>
    </source>
</evidence>
<dbReference type="Pfam" id="PF02742">
    <property type="entry name" value="Fe_dep_repr_C"/>
    <property type="match status" value="1"/>
</dbReference>
<evidence type="ECO:0000259" key="12">
    <source>
        <dbReference type="PROSITE" id="PS50944"/>
    </source>
</evidence>
<dbReference type="AlphaFoldDB" id="A0A0N8NSV9"/>
<sequence length="125" mass="13816">MEKLSFSMENYLEAIYELSGEGTGARVSDIAGRMGVTKASTNRAMTALAEKGLISNEKYKEIFLTSEGLKLAELTSRKHHVIENFLVKVLKVPPDIAQTDACSIEHVISSDSVAAMENFIKEYKE</sequence>
<evidence type="ECO:0000256" key="6">
    <source>
        <dbReference type="ARBA" id="ARBA00023015"/>
    </source>
</evidence>
<comment type="similarity">
    <text evidence="2">Belongs to the DtxR/MntR family.</text>
</comment>
<dbReference type="InterPro" id="IPR036421">
    <property type="entry name" value="Fe_dep_repressor_sf"/>
</dbReference>
<keyword evidence="14" id="KW-1185">Reference proteome</keyword>
<keyword evidence="9" id="KW-0804">Transcription</keyword>
<dbReference type="Pfam" id="PF01325">
    <property type="entry name" value="Fe_dep_repress"/>
    <property type="match status" value="1"/>
</dbReference>
<evidence type="ECO:0000256" key="8">
    <source>
        <dbReference type="ARBA" id="ARBA00023159"/>
    </source>
</evidence>
<proteinExistence type="inferred from homology"/>
<keyword evidence="10" id="KW-0464">Manganese</keyword>
<keyword evidence="8" id="KW-0010">Activator</keyword>
<name>A0A0N8NSV9_9CLOT</name>
<dbReference type="SMART" id="SM00529">
    <property type="entry name" value="HTH_DTXR"/>
    <property type="match status" value="1"/>
</dbReference>
<dbReference type="PANTHER" id="PTHR33238:SF11">
    <property type="entry name" value="TRANSCRIPTIONAL REGULATOR MNTR"/>
    <property type="match status" value="1"/>
</dbReference>
<comment type="subunit">
    <text evidence="3">Homodimer.</text>
</comment>
<comment type="subcellular location">
    <subcellularLocation>
        <location evidence="1">Cytoplasm</location>
    </subcellularLocation>
</comment>
<feature type="domain" description="HTH dtxR-type" evidence="12">
    <location>
        <begin position="4"/>
        <end position="65"/>
    </location>
</feature>
<dbReference type="InterPro" id="IPR050536">
    <property type="entry name" value="DtxR_MntR_Metal-Reg"/>
</dbReference>
<evidence type="ECO:0000256" key="10">
    <source>
        <dbReference type="ARBA" id="ARBA00023211"/>
    </source>
</evidence>
<protein>
    <recommendedName>
        <fullName evidence="11">Manganese transport regulator</fullName>
    </recommendedName>
</protein>
<keyword evidence="4" id="KW-0963">Cytoplasm</keyword>
<evidence type="ECO:0000256" key="5">
    <source>
        <dbReference type="ARBA" id="ARBA00022491"/>
    </source>
</evidence>
<organism evidence="13 14">
    <name type="scientific">Oxobacter pfennigii</name>
    <dbReference type="NCBI Taxonomy" id="36849"/>
    <lineage>
        <taxon>Bacteria</taxon>
        <taxon>Bacillati</taxon>
        <taxon>Bacillota</taxon>
        <taxon>Clostridia</taxon>
        <taxon>Eubacteriales</taxon>
        <taxon>Clostridiaceae</taxon>
        <taxon>Oxobacter</taxon>
    </lineage>
</organism>
<evidence type="ECO:0000256" key="11">
    <source>
        <dbReference type="ARBA" id="ARBA00032593"/>
    </source>
</evidence>
<dbReference type="InterPro" id="IPR036390">
    <property type="entry name" value="WH_DNA-bd_sf"/>
</dbReference>
<dbReference type="InterPro" id="IPR022689">
    <property type="entry name" value="Iron_dep_repressor"/>
</dbReference>
<keyword evidence="6" id="KW-0805">Transcription regulation</keyword>
<dbReference type="GO" id="GO:0003677">
    <property type="term" value="F:DNA binding"/>
    <property type="evidence" value="ECO:0007669"/>
    <property type="project" value="UniProtKB-KW"/>
</dbReference>
<dbReference type="OrthoDB" id="9794394at2"/>
<evidence type="ECO:0000313" key="13">
    <source>
        <dbReference type="EMBL" id="KPU43120.1"/>
    </source>
</evidence>
<comment type="caution">
    <text evidence="13">The sequence shown here is derived from an EMBL/GenBank/DDBJ whole genome shotgun (WGS) entry which is preliminary data.</text>
</comment>
<dbReference type="InterPro" id="IPR001367">
    <property type="entry name" value="Fe_dep_repressor"/>
</dbReference>
<dbReference type="GO" id="GO:0046914">
    <property type="term" value="F:transition metal ion binding"/>
    <property type="evidence" value="ECO:0007669"/>
    <property type="project" value="InterPro"/>
</dbReference>
<dbReference type="InterPro" id="IPR036388">
    <property type="entry name" value="WH-like_DNA-bd_sf"/>
</dbReference>
<evidence type="ECO:0000256" key="9">
    <source>
        <dbReference type="ARBA" id="ARBA00023163"/>
    </source>
</evidence>
<dbReference type="GO" id="GO:0005737">
    <property type="term" value="C:cytoplasm"/>
    <property type="evidence" value="ECO:0007669"/>
    <property type="project" value="UniProtKB-SubCell"/>
</dbReference>
<dbReference type="STRING" id="36849.OXPF_33700"/>
<evidence type="ECO:0000256" key="2">
    <source>
        <dbReference type="ARBA" id="ARBA00007871"/>
    </source>
</evidence>
<dbReference type="PANTHER" id="PTHR33238">
    <property type="entry name" value="IRON (METAL) DEPENDENT REPRESSOR, DTXR FAMILY"/>
    <property type="match status" value="1"/>
</dbReference>
<dbReference type="Gene3D" id="1.10.60.10">
    <property type="entry name" value="Iron dependent repressor, metal binding and dimerisation domain"/>
    <property type="match status" value="1"/>
</dbReference>
<evidence type="ECO:0000256" key="3">
    <source>
        <dbReference type="ARBA" id="ARBA00011738"/>
    </source>
</evidence>
<dbReference type="InterPro" id="IPR022687">
    <property type="entry name" value="HTH_DTXR"/>
</dbReference>
<reference evidence="13 14" key="1">
    <citation type="submission" date="2015-09" db="EMBL/GenBank/DDBJ databases">
        <title>Genome sequence of Oxobacter pfennigii DSM 3222.</title>
        <authorList>
            <person name="Poehlein A."/>
            <person name="Bengelsdorf F.R."/>
            <person name="Schiel-Bengelsdorf B."/>
            <person name="Duerre P."/>
            <person name="Daniel R."/>
        </authorList>
    </citation>
    <scope>NUCLEOTIDE SEQUENCE [LARGE SCALE GENOMIC DNA]</scope>
    <source>
        <strain evidence="13 14">DSM 3222</strain>
    </source>
</reference>